<reference evidence="2 4" key="2">
    <citation type="submission" date="2016-10" db="EMBL/GenBank/DDBJ databases">
        <authorList>
            <person name="de Groot N.N."/>
        </authorList>
    </citation>
    <scope>NUCLEOTIDE SEQUENCE [LARGE SCALE GENOMIC DNA]</scope>
    <source>
        <strain evidence="2 4">DSM 2895</strain>
    </source>
</reference>
<reference evidence="1 3" key="1">
    <citation type="submission" date="2015-07" db="EMBL/GenBank/DDBJ databases">
        <title>Fjat-14205 dsm 2895.</title>
        <authorList>
            <person name="Liu B."/>
            <person name="Wang J."/>
            <person name="Zhu Y."/>
            <person name="Liu G."/>
            <person name="Chen Q."/>
            <person name="Chen Z."/>
            <person name="Lan J."/>
            <person name="Che J."/>
            <person name="Ge C."/>
            <person name="Shi H."/>
            <person name="Pan Z."/>
            <person name="Liu X."/>
        </authorList>
    </citation>
    <scope>NUCLEOTIDE SEQUENCE [LARGE SCALE GENOMIC DNA]</scope>
    <source>
        <strain evidence="1 3">DSM 2895</strain>
    </source>
</reference>
<name>A0A0D1X5H8_ANEMI</name>
<dbReference type="Proteomes" id="UP000182836">
    <property type="component" value="Unassembled WGS sequence"/>
</dbReference>
<dbReference type="GeneID" id="42305681"/>
<gene>
    <name evidence="1" type="ORF">AF333_10795</name>
    <name evidence="2" type="ORF">SAMN04487909_103342</name>
</gene>
<evidence type="ECO:0000313" key="4">
    <source>
        <dbReference type="Proteomes" id="UP000182836"/>
    </source>
</evidence>
<sequence length="68" mass="8281">MKYLSEKMKKVAEIELKVHPLTNEKYIYVKEGTELVKEFYYKDGVLLEGFYRFMEDFSDKLFRKQNNS</sequence>
<protein>
    <submittedName>
        <fullName evidence="1">Uncharacterized protein</fullName>
    </submittedName>
</protein>
<proteinExistence type="predicted"/>
<dbReference type="Proteomes" id="UP000037269">
    <property type="component" value="Unassembled WGS sequence"/>
</dbReference>
<evidence type="ECO:0000313" key="3">
    <source>
        <dbReference type="Proteomes" id="UP000037269"/>
    </source>
</evidence>
<organism evidence="1 3">
    <name type="scientific">Aneurinibacillus migulanus</name>
    <name type="common">Bacillus migulanus</name>
    <dbReference type="NCBI Taxonomy" id="47500"/>
    <lineage>
        <taxon>Bacteria</taxon>
        <taxon>Bacillati</taxon>
        <taxon>Bacillota</taxon>
        <taxon>Bacilli</taxon>
        <taxon>Bacillales</taxon>
        <taxon>Paenibacillaceae</taxon>
        <taxon>Aneurinibacillus group</taxon>
        <taxon>Aneurinibacillus</taxon>
    </lineage>
</organism>
<dbReference type="PATRIC" id="fig|47500.8.peg.5278"/>
<dbReference type="AlphaFoldDB" id="A0A0D1X5H8"/>
<evidence type="ECO:0000313" key="1">
    <source>
        <dbReference type="EMBL" id="KON95898.1"/>
    </source>
</evidence>
<dbReference type="RefSeq" id="WP_043069128.1">
    <property type="nucleotide sequence ID" value="NZ_LGUG01000004.1"/>
</dbReference>
<evidence type="ECO:0000313" key="2">
    <source>
        <dbReference type="EMBL" id="SDI40079.1"/>
    </source>
</evidence>
<dbReference type="EMBL" id="LGUG01000004">
    <property type="protein sequence ID" value="KON95898.1"/>
    <property type="molecule type" value="Genomic_DNA"/>
</dbReference>
<keyword evidence="3" id="KW-1185">Reference proteome</keyword>
<accession>A0A0D1X5H8</accession>
<dbReference type="EMBL" id="FNED01000003">
    <property type="protein sequence ID" value="SDI40079.1"/>
    <property type="molecule type" value="Genomic_DNA"/>
</dbReference>